<dbReference type="OrthoDB" id="8140134at2"/>
<dbReference type="EMBL" id="CP002039">
    <property type="protein sequence ID" value="ADJ63874.1"/>
    <property type="molecule type" value="Genomic_DNA"/>
</dbReference>
<protein>
    <submittedName>
        <fullName evidence="3">Uncharacterized protein</fullName>
    </submittedName>
</protein>
<accession>D8IVD5</accession>
<gene>
    <name evidence="3" type="ordered locus">Hsero_2375</name>
</gene>
<dbReference type="AlphaFoldDB" id="D8IVD5"/>
<dbReference type="Proteomes" id="UP000000329">
    <property type="component" value="Chromosome"/>
</dbReference>
<keyword evidence="2" id="KW-0732">Signal</keyword>
<feature type="signal peptide" evidence="2">
    <location>
        <begin position="1"/>
        <end position="21"/>
    </location>
</feature>
<dbReference type="GeneID" id="29390052"/>
<evidence type="ECO:0000256" key="1">
    <source>
        <dbReference type="SAM" id="MobiDB-lite"/>
    </source>
</evidence>
<dbReference type="RefSeq" id="WP_013234353.1">
    <property type="nucleotide sequence ID" value="NC_014323.1"/>
</dbReference>
<dbReference type="eggNOG" id="ENOG5033BHX">
    <property type="taxonomic scope" value="Bacteria"/>
</dbReference>
<evidence type="ECO:0000256" key="2">
    <source>
        <dbReference type="SAM" id="SignalP"/>
    </source>
</evidence>
<dbReference type="HOGENOM" id="CLU_2093465_0_0_4"/>
<proteinExistence type="predicted"/>
<dbReference type="KEGG" id="hse:Hsero_2375"/>
<dbReference type="STRING" id="757424.Hsero_2375"/>
<evidence type="ECO:0000313" key="4">
    <source>
        <dbReference type="Proteomes" id="UP000000329"/>
    </source>
</evidence>
<feature type="region of interest" description="Disordered" evidence="1">
    <location>
        <begin position="83"/>
        <end position="116"/>
    </location>
</feature>
<sequence length="116" mass="13047">MKLALRLLTLAFSLSALSAAAQPGVGFGDDPNTWRGRPHGFRFDRDNTFGWAMMSQRERIEHRKKLMAVTSYNDCKAYMAEHHQQMQERAAEQGKSLPAAPSDVCDQMKASGQFNK</sequence>
<evidence type="ECO:0000313" key="3">
    <source>
        <dbReference type="EMBL" id="ADJ63874.1"/>
    </source>
</evidence>
<keyword evidence="4" id="KW-1185">Reference proteome</keyword>
<feature type="chain" id="PRO_5003115551" evidence="2">
    <location>
        <begin position="22"/>
        <end position="116"/>
    </location>
</feature>
<name>D8IVD5_HERSS</name>
<feature type="compositionally biased region" description="Basic and acidic residues" evidence="1">
    <location>
        <begin position="83"/>
        <end position="92"/>
    </location>
</feature>
<reference evidence="3 4" key="1">
    <citation type="submission" date="2010-04" db="EMBL/GenBank/DDBJ databases">
        <title>The genome of Herbaspirillum seropedicae SmR1, an endophytic, nitrogen-fixing, plant-growth promoting beta-Proteobacteria.</title>
        <authorList>
            <person name="Pedrosa F.O."/>
            <person name="Monteiro R.A."/>
            <person name="Wassem R."/>
            <person name="Cruz L.M."/>
            <person name="Ayub R.A."/>
            <person name="Colauto N.B."/>
            <person name="Fernandez M.A."/>
            <person name="Fungaro M.H.P."/>
            <person name="Grisard E.C."/>
            <person name="Hungria M."/>
            <person name="Madeira H.M.F."/>
            <person name="Nodari R.O."/>
            <person name="Osaku C.A."/>
            <person name="Petzl-Erler M.L."/>
            <person name="Terenzi H."/>
            <person name="Vieira L.G.E."/>
            <person name="Almeida M.I.M."/>
            <person name="Alves L.R."/>
            <person name="Arantes O.M.N."/>
            <person name="Balsanelli E."/>
            <person name="Barcellos F.G."/>
            <person name="Baura V.A."/>
            <person name="Binde D.R."/>
            <person name="Campo R.J."/>
            <person name="Chubatsu L.S."/>
            <person name="Chueire L.M.O."/>
            <person name="Ciferri R.R."/>
            <person name="Correa L.C."/>
            <person name="da Conceicao Silva J.L."/>
            <person name="Dabul A.N.G."/>
            <person name="Dambros B.P."/>
            <person name="Faoro H."/>
            <person name="Favetti A."/>
            <person name="Friedermann G."/>
            <person name="Furlaneto M.C."/>
            <person name="Gasques L.S."/>
            <person name="Gimenes C.C.T."/>
            <person name="Gioppo N.M.R."/>
            <person name="Glienke-Blanco C."/>
            <person name="Godoy L.P."/>
            <person name="Guerra M.P."/>
            <person name="Karp S."/>
            <person name="Kava-Cordeiro V."/>
            <person name="Margarido V.P."/>
            <person name="Mathioni S.M."/>
            <person name="Menck-Soares M.A."/>
            <person name="Murace N.K."/>
            <person name="Nicolas M.F."/>
            <person name="Oliveira C.E.C."/>
            <person name="Pagnan N.A.B."/>
            <person name="Pamphile J.A."/>
            <person name="Patussi E.V."/>
            <person name="Pereira L.F.P."/>
            <person name="Pereira-Ferrari L."/>
            <person name="Pinto F.G.S."/>
            <person name="Precoma C."/>
            <person name="Prioli A.J."/>
            <person name="Prioli S.M.A.P."/>
            <person name="Raittz R.T."/>
            <person name="Ramos H.J.O."/>
            <person name="Ribeiro E.M.S.F."/>
            <person name="Rigo L.U."/>
            <person name="Rocha C.L.M.S.C."/>
            <person name="Rocha S.N."/>
            <person name="Santos K."/>
            <person name="Satori D."/>
            <person name="Silva A.G."/>
            <person name="Simao R.C.G."/>
            <person name="Soares M.A.M."/>
            <person name="Souza E.M."/>
            <person name="Steffens M.B.R."/>
            <person name="Steindel M."/>
            <person name="Tadra-Sfeir M.Z."/>
            <person name="Takahashi E.K."/>
            <person name="Torres R.A."/>
            <person name="Valle J.S."/>
            <person name="Vernal J.I."/>
            <person name="Vilas-Boas L.A."/>
            <person name="Watanabe M.A.E."/>
            <person name="Weiss V.A."/>
            <person name="Yates M.A."/>
            <person name="Souza E.M."/>
        </authorList>
    </citation>
    <scope>NUCLEOTIDE SEQUENCE [LARGE SCALE GENOMIC DNA]</scope>
    <source>
        <strain evidence="3 4">SmR1</strain>
    </source>
</reference>
<organism evidence="3 4">
    <name type="scientific">Herbaspirillum seropedicae (strain SmR1)</name>
    <dbReference type="NCBI Taxonomy" id="757424"/>
    <lineage>
        <taxon>Bacteria</taxon>
        <taxon>Pseudomonadati</taxon>
        <taxon>Pseudomonadota</taxon>
        <taxon>Betaproteobacteria</taxon>
        <taxon>Burkholderiales</taxon>
        <taxon>Oxalobacteraceae</taxon>
        <taxon>Herbaspirillum</taxon>
    </lineage>
</organism>